<gene>
    <name evidence="1" type="ORF">Rsub_07277</name>
</gene>
<keyword evidence="2" id="KW-1185">Reference proteome</keyword>
<dbReference type="EMBL" id="BDRX01000047">
    <property type="protein sequence ID" value="GBF94009.1"/>
    <property type="molecule type" value="Genomic_DNA"/>
</dbReference>
<sequence>MHACTPAKAMRAARSAAAPARPACPRPGIARPRRIATAAAGTDHEAPTVLDLITQTRAWKRLNELVEEHRLEREDVISLIHSSPMAGVLDALTCPATSAQMAQDPSLRATVEGAVRSFDSTLSEDDIAWMAKLMKHVNDGAAQGATDVWGEALSEFPHAPSPGAAELLAAARNFWTQERVDSFLGEAQSSISPVSAAVVRDMLRRLRDANGARAAALQTIDILELAMGPAEVWAVAEGIGADADHPLDWFDSLDATFVDDLRTNKLSPC</sequence>
<name>A0A2V0P349_9CHLO</name>
<proteinExistence type="predicted"/>
<evidence type="ECO:0000313" key="1">
    <source>
        <dbReference type="EMBL" id="GBF94009.1"/>
    </source>
</evidence>
<organism evidence="1 2">
    <name type="scientific">Raphidocelis subcapitata</name>
    <dbReference type="NCBI Taxonomy" id="307507"/>
    <lineage>
        <taxon>Eukaryota</taxon>
        <taxon>Viridiplantae</taxon>
        <taxon>Chlorophyta</taxon>
        <taxon>core chlorophytes</taxon>
        <taxon>Chlorophyceae</taxon>
        <taxon>CS clade</taxon>
        <taxon>Sphaeropleales</taxon>
        <taxon>Selenastraceae</taxon>
        <taxon>Raphidocelis</taxon>
    </lineage>
</organism>
<accession>A0A2V0P349</accession>
<dbReference type="OrthoDB" id="10492088at2759"/>
<dbReference type="InParanoid" id="A0A2V0P349"/>
<comment type="caution">
    <text evidence="1">The sequence shown here is derived from an EMBL/GenBank/DDBJ whole genome shotgun (WGS) entry which is preliminary data.</text>
</comment>
<reference evidence="1 2" key="1">
    <citation type="journal article" date="2018" name="Sci. Rep.">
        <title>Raphidocelis subcapitata (=Pseudokirchneriella subcapitata) provides an insight into genome evolution and environmental adaptations in the Sphaeropleales.</title>
        <authorList>
            <person name="Suzuki S."/>
            <person name="Yamaguchi H."/>
            <person name="Nakajima N."/>
            <person name="Kawachi M."/>
        </authorList>
    </citation>
    <scope>NUCLEOTIDE SEQUENCE [LARGE SCALE GENOMIC DNA]</scope>
    <source>
        <strain evidence="1 2">NIES-35</strain>
    </source>
</reference>
<evidence type="ECO:0000313" key="2">
    <source>
        <dbReference type="Proteomes" id="UP000247498"/>
    </source>
</evidence>
<dbReference type="AlphaFoldDB" id="A0A2V0P349"/>
<dbReference type="Proteomes" id="UP000247498">
    <property type="component" value="Unassembled WGS sequence"/>
</dbReference>
<protein>
    <submittedName>
        <fullName evidence="1">Uncharacterized protein</fullName>
    </submittedName>
</protein>